<evidence type="ECO:0000313" key="2">
    <source>
        <dbReference type="EMBL" id="NEB69825.1"/>
    </source>
</evidence>
<gene>
    <name evidence="2" type="ORF">G3I39_22635</name>
</gene>
<evidence type="ECO:0000313" key="3">
    <source>
        <dbReference type="Proteomes" id="UP000471648"/>
    </source>
</evidence>
<feature type="non-terminal residue" evidence="2">
    <location>
        <position position="1"/>
    </location>
</feature>
<dbReference type="AlphaFoldDB" id="A0A6N9VE03"/>
<comment type="caution">
    <text evidence="2">The sequence shown here is derived from an EMBL/GenBank/DDBJ whole genome shotgun (WGS) entry which is preliminary data.</text>
</comment>
<feature type="domain" description="HTH cro/C1-type" evidence="1">
    <location>
        <begin position="2"/>
        <end position="29"/>
    </location>
</feature>
<dbReference type="InterPro" id="IPR001387">
    <property type="entry name" value="Cro/C1-type_HTH"/>
</dbReference>
<organism evidence="2 3">
    <name type="scientific">Streptomyces microflavus</name>
    <name type="common">Streptomyces lipmanii</name>
    <dbReference type="NCBI Taxonomy" id="1919"/>
    <lineage>
        <taxon>Bacteria</taxon>
        <taxon>Bacillati</taxon>
        <taxon>Actinomycetota</taxon>
        <taxon>Actinomycetes</taxon>
        <taxon>Kitasatosporales</taxon>
        <taxon>Streptomycetaceae</taxon>
        <taxon>Streptomyces</taxon>
    </lineage>
</organism>
<dbReference type="SUPFAM" id="SSF47413">
    <property type="entry name" value="lambda repressor-like DNA-binding domains"/>
    <property type="match status" value="1"/>
</dbReference>
<dbReference type="Proteomes" id="UP000471648">
    <property type="component" value="Unassembled WGS sequence"/>
</dbReference>
<dbReference type="PROSITE" id="PS50943">
    <property type="entry name" value="HTH_CROC1"/>
    <property type="match status" value="1"/>
</dbReference>
<proteinExistence type="predicted"/>
<sequence length="48" mass="5405">GHIERGRYNPGLDPALRIAGYFALPVEALFSLEPFRPLTDEIYGRKTS</sequence>
<protein>
    <submittedName>
        <fullName evidence="2">Transcriptional regulator</fullName>
    </submittedName>
</protein>
<dbReference type="RefSeq" id="WP_422641020.1">
    <property type="nucleotide sequence ID" value="NZ_JAAGME010000922.1"/>
</dbReference>
<accession>A0A6N9VE03</accession>
<dbReference type="GO" id="GO:0003677">
    <property type="term" value="F:DNA binding"/>
    <property type="evidence" value="ECO:0007669"/>
    <property type="project" value="InterPro"/>
</dbReference>
<dbReference type="InterPro" id="IPR010982">
    <property type="entry name" value="Lambda_DNA-bd_dom_sf"/>
</dbReference>
<dbReference type="EMBL" id="JAAGME010000922">
    <property type="protein sequence ID" value="NEB69825.1"/>
    <property type="molecule type" value="Genomic_DNA"/>
</dbReference>
<dbReference type="Gene3D" id="1.10.260.40">
    <property type="entry name" value="lambda repressor-like DNA-binding domains"/>
    <property type="match status" value="1"/>
</dbReference>
<reference evidence="2 3" key="1">
    <citation type="submission" date="2020-01" db="EMBL/GenBank/DDBJ databases">
        <title>Insect and environment-associated Actinomycetes.</title>
        <authorList>
            <person name="Currrie C."/>
            <person name="Chevrette M."/>
            <person name="Carlson C."/>
            <person name="Stubbendieck R."/>
            <person name="Wendt-Pienkowski E."/>
        </authorList>
    </citation>
    <scope>NUCLEOTIDE SEQUENCE [LARGE SCALE GENOMIC DNA]</scope>
    <source>
        <strain evidence="2 3">SID14438</strain>
    </source>
</reference>
<name>A0A6N9VE03_STRMI</name>
<evidence type="ECO:0000259" key="1">
    <source>
        <dbReference type="PROSITE" id="PS50943"/>
    </source>
</evidence>